<protein>
    <submittedName>
        <fullName evidence="1">Glycoside hydrolase family protein</fullName>
    </submittedName>
</protein>
<proteinExistence type="predicted"/>
<keyword evidence="1" id="KW-0614">Plasmid</keyword>
<sequence>MQQSNCFQEIESNVLSKSNISPSSRTLKRWLGTLLTGGLLLLTIFVELERQEHHTHEQSPFGHIPDLAMSGGDPYVRALMRTISASESNAKNPYILLYGGKHTHDLDQHPDLCMPITVGINHGNCSTAAGRYQFITSTWLEKASLYHPNPSHTEALTEYSFAPEYQDEVTYRWLKDDSTWSVSIPTLLRQGEINEVLRLLSGTWTSLGFGIETNSMSPYLTEVYQLVLAEELKRSQH</sequence>
<dbReference type="Gene3D" id="1.10.530.10">
    <property type="match status" value="1"/>
</dbReference>
<dbReference type="GO" id="GO:0016787">
    <property type="term" value="F:hydrolase activity"/>
    <property type="evidence" value="ECO:0007669"/>
    <property type="project" value="UniProtKB-KW"/>
</dbReference>
<keyword evidence="1" id="KW-0378">Hydrolase</keyword>
<reference evidence="1" key="1">
    <citation type="submission" date="2020-05" db="EMBL/GenBank/DDBJ databases">
        <authorList>
            <person name="Zhu T."/>
            <person name="Keshari N."/>
            <person name="Lu X."/>
        </authorList>
    </citation>
    <scope>NUCLEOTIDE SEQUENCE</scope>
    <source>
        <strain evidence="1">NK1-12</strain>
        <plasmid evidence="1">p1</plasmid>
    </source>
</reference>
<dbReference type="SUPFAM" id="SSF53955">
    <property type="entry name" value="Lysozyme-like"/>
    <property type="match status" value="1"/>
</dbReference>
<dbReference type="RefSeq" id="WP_316437204.1">
    <property type="nucleotide sequence ID" value="NZ_CP053588.1"/>
</dbReference>
<accession>A0AA96WMR1</accession>
<evidence type="ECO:0000313" key="1">
    <source>
        <dbReference type="EMBL" id="WNZ28044.1"/>
    </source>
</evidence>
<dbReference type="EMBL" id="CP053588">
    <property type="protein sequence ID" value="WNZ28044.1"/>
    <property type="molecule type" value="Genomic_DNA"/>
</dbReference>
<geneLocation type="plasmid" evidence="1">
    <name>p1</name>
</geneLocation>
<name>A0AA96WMR1_9CYAN</name>
<organism evidence="1">
    <name type="scientific">Leptolyngbya sp. NK1-12</name>
    <dbReference type="NCBI Taxonomy" id="2547451"/>
    <lineage>
        <taxon>Bacteria</taxon>
        <taxon>Bacillati</taxon>
        <taxon>Cyanobacteriota</taxon>
        <taxon>Cyanophyceae</taxon>
        <taxon>Leptolyngbyales</taxon>
        <taxon>Leptolyngbyaceae</taxon>
        <taxon>Leptolyngbya group</taxon>
        <taxon>Leptolyngbya</taxon>
    </lineage>
</organism>
<dbReference type="AlphaFoldDB" id="A0AA96WMR1"/>
<dbReference type="InterPro" id="IPR023346">
    <property type="entry name" value="Lysozyme-like_dom_sf"/>
</dbReference>
<gene>
    <name evidence="1" type="ORF">HJG54_34580</name>
</gene>